<evidence type="ECO:0000313" key="5">
    <source>
        <dbReference type="Proteomes" id="UP000594121"/>
    </source>
</evidence>
<dbReference type="InterPro" id="IPR048515">
    <property type="entry name" value="DHH_CID"/>
</dbReference>
<proteinExistence type="predicted"/>
<evidence type="ECO:0000259" key="2">
    <source>
        <dbReference type="Pfam" id="PF02272"/>
    </source>
</evidence>
<dbReference type="Gene3D" id="3.10.310.30">
    <property type="match status" value="1"/>
</dbReference>
<dbReference type="GO" id="GO:0004527">
    <property type="term" value="F:exonuclease activity"/>
    <property type="evidence" value="ECO:0007669"/>
    <property type="project" value="UniProtKB-KW"/>
</dbReference>
<dbReference type="InParanoid" id="A0A7L9FGN0"/>
<gene>
    <name evidence="4" type="ORF">IG193_04645</name>
</gene>
<sequence length="464" mass="51666">MPPSLDELLAHSQKFLEDLRERKEPTLIVSHYDADGLSSASIFAWIFLQLDVPFHLVFVEQTYPDTLEDLPFKDYSYVIFLDLGSGYKELIREFTSNKKVMIVDHHVPSEPERWDHLVEINPYLVGVDASTQTSSSTLSYSIALRVVRADENLIPVALAGALGDRLDIGEKSSLLGLNRAVLEEGKKRGVVGEAISLRLFGFKRRPLVEALASTIDPYIPGLSGNPTACIKFLESIGINPRNGDTARNIGSLSHAEIKHLASELVKYMISMNVNVKEAEKIFGYNYFSLREADSSPLKDLREYAYVLNALGRLDQYGTAISLNFGHRGKYIVRAEESIKEYRRLIAKQLNNIVEQRSARVVSGRATIVFFIEENMPKLTGPVSSILANEFAQILRNTGNKIVGVASPLEGEKMKVSFRRLDESVNLGSLLQKYAKELNFVGGGHPAAGGALLDEKILEELLKRI</sequence>
<evidence type="ECO:0000259" key="3">
    <source>
        <dbReference type="Pfam" id="PF21763"/>
    </source>
</evidence>
<reference evidence="4 5" key="1">
    <citation type="submission" date="2020-10" db="EMBL/GenBank/DDBJ databases">
        <title>Thermofilum lucidum 3507LT sp. nov. a novel member of Thermofilaceae family isolated from Chile hot spring, and proposal of description order Thermofilales.</title>
        <authorList>
            <person name="Zayulina K.S."/>
            <person name="Elcheninov A.G."/>
            <person name="Toshchakov S.V."/>
            <person name="Kublanov I.V."/>
        </authorList>
    </citation>
    <scope>NUCLEOTIDE SEQUENCE [LARGE SCALE GENOMIC DNA]</scope>
    <source>
        <strain evidence="4 5">3507LT</strain>
    </source>
</reference>
<feature type="domain" description="DHHA1" evidence="2">
    <location>
        <begin position="378"/>
        <end position="464"/>
    </location>
</feature>
<accession>A0A7L9FGN0</accession>
<dbReference type="PANTHER" id="PTHR30255:SF2">
    <property type="entry name" value="SINGLE-STRANDED-DNA-SPECIFIC EXONUCLEASE RECJ"/>
    <property type="match status" value="1"/>
</dbReference>
<dbReference type="RefSeq" id="WP_192818059.1">
    <property type="nucleotide sequence ID" value="NZ_CP062310.1"/>
</dbReference>
<dbReference type="Proteomes" id="UP000594121">
    <property type="component" value="Chromosome"/>
</dbReference>
<dbReference type="Pfam" id="PF01368">
    <property type="entry name" value="DHH"/>
    <property type="match status" value="1"/>
</dbReference>
<dbReference type="Pfam" id="PF21763">
    <property type="entry name" value="DHH_CID"/>
    <property type="match status" value="1"/>
</dbReference>
<feature type="domain" description="DDH" evidence="1">
    <location>
        <begin position="27"/>
        <end position="144"/>
    </location>
</feature>
<dbReference type="InterPro" id="IPR001667">
    <property type="entry name" value="DDH_dom"/>
</dbReference>
<evidence type="ECO:0000313" key="4">
    <source>
        <dbReference type="EMBL" id="QOJ78086.1"/>
    </source>
</evidence>
<dbReference type="PANTHER" id="PTHR30255">
    <property type="entry name" value="SINGLE-STRANDED-DNA-SPECIFIC EXONUCLEASE RECJ"/>
    <property type="match status" value="1"/>
</dbReference>
<evidence type="ECO:0000259" key="1">
    <source>
        <dbReference type="Pfam" id="PF01368"/>
    </source>
</evidence>
<dbReference type="SUPFAM" id="SSF64182">
    <property type="entry name" value="DHH phosphoesterases"/>
    <property type="match status" value="1"/>
</dbReference>
<dbReference type="InterPro" id="IPR003156">
    <property type="entry name" value="DHHA1_dom"/>
</dbReference>
<dbReference type="Pfam" id="PF02272">
    <property type="entry name" value="DHHA1"/>
    <property type="match status" value="1"/>
</dbReference>
<dbReference type="InterPro" id="IPR051673">
    <property type="entry name" value="SSDNA_exonuclease_RecJ"/>
</dbReference>
<dbReference type="GO" id="GO:0003676">
    <property type="term" value="F:nucleic acid binding"/>
    <property type="evidence" value="ECO:0007669"/>
    <property type="project" value="InterPro"/>
</dbReference>
<dbReference type="EMBL" id="CP062310">
    <property type="protein sequence ID" value="QOJ78086.1"/>
    <property type="molecule type" value="Genomic_DNA"/>
</dbReference>
<keyword evidence="5" id="KW-1185">Reference proteome</keyword>
<dbReference type="InterPro" id="IPR038763">
    <property type="entry name" value="DHH_sf"/>
</dbReference>
<dbReference type="AlphaFoldDB" id="A0A7L9FGN0"/>
<feature type="domain" description="DHH-CID" evidence="3">
    <location>
        <begin position="199"/>
        <end position="280"/>
    </location>
</feature>
<dbReference type="GeneID" id="59149159"/>
<dbReference type="KEGG" id="thel:IG193_04645"/>
<dbReference type="Gene3D" id="3.90.1640.30">
    <property type="match status" value="1"/>
</dbReference>
<organism evidence="4 5">
    <name type="scientific">Infirmifilum lucidum</name>
    <dbReference type="NCBI Taxonomy" id="2776706"/>
    <lineage>
        <taxon>Archaea</taxon>
        <taxon>Thermoproteota</taxon>
        <taxon>Thermoprotei</taxon>
        <taxon>Thermofilales</taxon>
        <taxon>Thermofilaceae</taxon>
        <taxon>Infirmifilum</taxon>
    </lineage>
</organism>
<protein>
    <submittedName>
        <fullName evidence="4">DHH family phosphoesterase</fullName>
    </submittedName>
</protein>
<name>A0A7L9FGN0_9CREN</name>